<feature type="domain" description="DUF4190" evidence="2">
    <location>
        <begin position="12"/>
        <end position="64"/>
    </location>
</feature>
<feature type="transmembrane region" description="Helical" evidence="1">
    <location>
        <begin position="52"/>
        <end position="75"/>
    </location>
</feature>
<dbReference type="InterPro" id="IPR025241">
    <property type="entry name" value="DUF4190"/>
</dbReference>
<organism evidence="3 4">
    <name type="scientific">Streptomyces durbertensis</name>
    <dbReference type="NCBI Taxonomy" id="2448886"/>
    <lineage>
        <taxon>Bacteria</taxon>
        <taxon>Bacillati</taxon>
        <taxon>Actinomycetota</taxon>
        <taxon>Actinomycetes</taxon>
        <taxon>Kitasatosporales</taxon>
        <taxon>Streptomycetaceae</taxon>
        <taxon>Streptomyces</taxon>
    </lineage>
</organism>
<comment type="caution">
    <text evidence="3">The sequence shown here is derived from an EMBL/GenBank/DDBJ whole genome shotgun (WGS) entry which is preliminary data.</text>
</comment>
<sequence length="80" mass="8212">MTMGIVSGVFLGTVVLAVVCLVTGPIAWVMGARARRKVQRGEAHGSSQATTGLVLGVVTTVIPWALLILLVVLGVTGNLD</sequence>
<evidence type="ECO:0000313" key="3">
    <source>
        <dbReference type="EMBL" id="MBB1246910.1"/>
    </source>
</evidence>
<evidence type="ECO:0000256" key="1">
    <source>
        <dbReference type="SAM" id="Phobius"/>
    </source>
</evidence>
<keyword evidence="1" id="KW-1133">Transmembrane helix</keyword>
<reference evidence="4" key="1">
    <citation type="journal article" date="2020" name="Syst. Appl. Microbiol.">
        <title>Streptomyces alkaliterrae sp. nov., isolated from an alkaline soil, and emended descriptions of Streptomyces alkaliphilus, Streptomyces calidiresistens and Streptomyces durbertensis.</title>
        <authorList>
            <person name="Swiecimska M."/>
            <person name="Golinska P."/>
            <person name="Nouioui I."/>
            <person name="Wypij M."/>
            <person name="Rai M."/>
            <person name="Sangal V."/>
            <person name="Goodfellow M."/>
        </authorList>
    </citation>
    <scope>NUCLEOTIDE SEQUENCE [LARGE SCALE GENOMIC DNA]</scope>
    <source>
        <strain evidence="4">DSM 104538</strain>
    </source>
</reference>
<dbReference type="Proteomes" id="UP000766698">
    <property type="component" value="Unassembled WGS sequence"/>
</dbReference>
<keyword evidence="1" id="KW-0812">Transmembrane</keyword>
<evidence type="ECO:0000313" key="4">
    <source>
        <dbReference type="Proteomes" id="UP000766698"/>
    </source>
</evidence>
<name>A0ABR6ENJ0_9ACTN</name>
<dbReference type="EMBL" id="WMLF01000663">
    <property type="protein sequence ID" value="MBB1246910.1"/>
    <property type="molecule type" value="Genomic_DNA"/>
</dbReference>
<protein>
    <submittedName>
        <fullName evidence="3">DUF4190 domain-containing protein</fullName>
    </submittedName>
</protein>
<evidence type="ECO:0000259" key="2">
    <source>
        <dbReference type="Pfam" id="PF13828"/>
    </source>
</evidence>
<keyword evidence="4" id="KW-1185">Reference proteome</keyword>
<feature type="transmembrane region" description="Helical" evidence="1">
    <location>
        <begin position="6"/>
        <end position="31"/>
    </location>
</feature>
<dbReference type="Pfam" id="PF13828">
    <property type="entry name" value="DUF4190"/>
    <property type="match status" value="1"/>
</dbReference>
<gene>
    <name evidence="3" type="ORF">GL263_25665</name>
</gene>
<proteinExistence type="predicted"/>
<keyword evidence="1" id="KW-0472">Membrane</keyword>
<accession>A0ABR6ENJ0</accession>